<sequence>MVKFAFIALLMVMGSGAALAQDNTEQRQPAAATDVPAAQDTKPSPIKQIGSDYHNDIVLLRNRFRVDYEVDEVTMVFFREYGTAPVVLVRPDGSKIFQSQVGNDEDSRISWYDAVSYDMIRIKNPVPGPWQAVGQILPDSRVMVISDIELHAQPLPPVIFSGEILKSTASLTNGGEPIDSNEFRDVVELTITLVSTNNPNFDNFGAQTQQVATFQDNGRGMDEAPLDGVFTGQFNLAIAPGEWTPVFEVSTPLFSREQISEPLRLYPNPVEMDVKLDGGGDGYHKLMIDVDRDLVDISSLLIDGKVRFPNGDIQNFSLTKPSDKAREHLIVAYEEGVFRVKLTAYGTTMNGRDFILDVPEYTFVAEMARPEMQDPMAVGQETDEAAPSDNDSPSERVIEAQGDLEARAVTPEAEESMDTTTLITLLIAVNGTILVIGGTVIAFIVLRRRRAAIRTASPKSEASSGEAPSGEDAPARQTGLLARLWPFKKG</sequence>
<feature type="compositionally biased region" description="Low complexity" evidence="1">
    <location>
        <begin position="456"/>
        <end position="471"/>
    </location>
</feature>
<feature type="region of interest" description="Disordered" evidence="1">
    <location>
        <begin position="455"/>
        <end position="490"/>
    </location>
</feature>
<dbReference type="Proteomes" id="UP000631300">
    <property type="component" value="Unassembled WGS sequence"/>
</dbReference>
<gene>
    <name evidence="4" type="ORF">GCM10007391_06870</name>
</gene>
<keyword evidence="3" id="KW-0732">Signal</keyword>
<evidence type="ECO:0000256" key="1">
    <source>
        <dbReference type="SAM" id="MobiDB-lite"/>
    </source>
</evidence>
<keyword evidence="5" id="KW-1185">Reference proteome</keyword>
<reference evidence="4" key="2">
    <citation type="submission" date="2020-09" db="EMBL/GenBank/DDBJ databases">
        <authorList>
            <person name="Sun Q."/>
            <person name="Kim S."/>
        </authorList>
    </citation>
    <scope>NUCLEOTIDE SEQUENCE</scope>
    <source>
        <strain evidence="4">KCTC 22164</strain>
    </source>
</reference>
<organism evidence="4 5">
    <name type="scientific">Alteromonas halophila</name>
    <dbReference type="NCBI Taxonomy" id="516698"/>
    <lineage>
        <taxon>Bacteria</taxon>
        <taxon>Pseudomonadati</taxon>
        <taxon>Pseudomonadota</taxon>
        <taxon>Gammaproteobacteria</taxon>
        <taxon>Alteromonadales</taxon>
        <taxon>Alteromonadaceae</taxon>
        <taxon>Alteromonas/Salinimonas group</taxon>
        <taxon>Alteromonas</taxon>
    </lineage>
</organism>
<feature type="region of interest" description="Disordered" evidence="1">
    <location>
        <begin position="23"/>
        <end position="46"/>
    </location>
</feature>
<reference evidence="4" key="1">
    <citation type="journal article" date="2014" name="Int. J. Syst. Evol. Microbiol.">
        <title>Complete genome sequence of Corynebacterium casei LMG S-19264T (=DSM 44701T), isolated from a smear-ripened cheese.</title>
        <authorList>
            <consortium name="US DOE Joint Genome Institute (JGI-PGF)"/>
            <person name="Walter F."/>
            <person name="Albersmeier A."/>
            <person name="Kalinowski J."/>
            <person name="Ruckert C."/>
        </authorList>
    </citation>
    <scope>NUCLEOTIDE SEQUENCE</scope>
    <source>
        <strain evidence="4">KCTC 22164</strain>
    </source>
</reference>
<evidence type="ECO:0000256" key="3">
    <source>
        <dbReference type="SAM" id="SignalP"/>
    </source>
</evidence>
<name>A0A918JEQ5_9ALTE</name>
<evidence type="ECO:0000313" key="4">
    <source>
        <dbReference type="EMBL" id="GGW76728.1"/>
    </source>
</evidence>
<keyword evidence="2" id="KW-0472">Membrane</keyword>
<evidence type="ECO:0000256" key="2">
    <source>
        <dbReference type="SAM" id="Phobius"/>
    </source>
</evidence>
<dbReference type="NCBIfam" id="TIGR03503">
    <property type="entry name" value="TIGR03503 family protein"/>
    <property type="match status" value="1"/>
</dbReference>
<dbReference type="AlphaFoldDB" id="A0A918JEQ5"/>
<keyword evidence="2" id="KW-0812">Transmembrane</keyword>
<comment type="caution">
    <text evidence="4">The sequence shown here is derived from an EMBL/GenBank/DDBJ whole genome shotgun (WGS) entry which is preliminary data.</text>
</comment>
<accession>A0A918JEQ5</accession>
<evidence type="ECO:0000313" key="5">
    <source>
        <dbReference type="Proteomes" id="UP000631300"/>
    </source>
</evidence>
<proteinExistence type="predicted"/>
<dbReference type="InterPro" id="IPR020010">
    <property type="entry name" value="CHP03503"/>
</dbReference>
<protein>
    <submittedName>
        <fullName evidence="4">TIGR03503 family protein</fullName>
    </submittedName>
</protein>
<feature type="transmembrane region" description="Helical" evidence="2">
    <location>
        <begin position="422"/>
        <end position="446"/>
    </location>
</feature>
<keyword evidence="2" id="KW-1133">Transmembrane helix</keyword>
<dbReference type="EMBL" id="BMXP01000001">
    <property type="protein sequence ID" value="GGW76728.1"/>
    <property type="molecule type" value="Genomic_DNA"/>
</dbReference>
<feature type="signal peptide" evidence="3">
    <location>
        <begin position="1"/>
        <end position="20"/>
    </location>
</feature>
<feature type="chain" id="PRO_5037748262" evidence="3">
    <location>
        <begin position="21"/>
        <end position="490"/>
    </location>
</feature>